<dbReference type="InterPro" id="IPR021263">
    <property type="entry name" value="DUF2840"/>
</dbReference>
<dbReference type="EMBL" id="RCZC01000010">
    <property type="protein sequence ID" value="TPG48068.1"/>
    <property type="molecule type" value="Genomic_DNA"/>
</dbReference>
<keyword evidence="2" id="KW-1185">Reference proteome</keyword>
<evidence type="ECO:0000313" key="1">
    <source>
        <dbReference type="EMBL" id="TPG48068.1"/>
    </source>
</evidence>
<comment type="caution">
    <text evidence="1">The sequence shown here is derived from an EMBL/GenBank/DDBJ whole genome shotgun (WGS) entry which is preliminary data.</text>
</comment>
<reference evidence="1 2" key="1">
    <citation type="journal article" date="2019" name="Environ. Microbiol.">
        <title>Species interactions and distinct microbial communities in high Arctic permafrost affected cryosols are associated with the CH4 and CO2 gas fluxes.</title>
        <authorList>
            <person name="Altshuler I."/>
            <person name="Hamel J."/>
            <person name="Turney S."/>
            <person name="Magnuson E."/>
            <person name="Levesque R."/>
            <person name="Greer C."/>
            <person name="Whyte L.G."/>
        </authorList>
    </citation>
    <scope>NUCLEOTIDE SEQUENCE [LARGE SCALE GENOMIC DNA]</scope>
    <source>
        <strain evidence="1 2">E6.1</strain>
    </source>
</reference>
<proteinExistence type="predicted"/>
<sequence length="173" mass="19695">MSKLSAPRRIYDPPAVPPPSRCRTYAELHWIEGEIEHWIRFGAEVENVIVSRRTRIVGFDAGTLFALVRWSSNDYGTTASRIDIVRAPTADEGYTTLPFVRPGGDSLLSVRGWPKVQIVLRAIDAIEALSIDPGEVAPDYWRHLHNRIAAGQSPRDYSRARHRVWLLRRRLLS</sequence>
<accession>A0A502FF92</accession>
<dbReference type="Proteomes" id="UP000319931">
    <property type="component" value="Unassembled WGS sequence"/>
</dbReference>
<protein>
    <submittedName>
        <fullName evidence="1">DUF2840 domain-containing protein</fullName>
    </submittedName>
</protein>
<dbReference type="AlphaFoldDB" id="A0A502FF92"/>
<gene>
    <name evidence="1" type="ORF">EAH76_21885</name>
</gene>
<organism evidence="1 2">
    <name type="scientific">Sphingomonas glacialis</name>
    <dbReference type="NCBI Taxonomy" id="658225"/>
    <lineage>
        <taxon>Bacteria</taxon>
        <taxon>Pseudomonadati</taxon>
        <taxon>Pseudomonadota</taxon>
        <taxon>Alphaproteobacteria</taxon>
        <taxon>Sphingomonadales</taxon>
        <taxon>Sphingomonadaceae</taxon>
        <taxon>Sphingomonas</taxon>
    </lineage>
</organism>
<dbReference type="RefSeq" id="WP_140852395.1">
    <property type="nucleotide sequence ID" value="NZ_RCZC01000010.1"/>
</dbReference>
<dbReference type="OrthoDB" id="9810432at2"/>
<name>A0A502FF92_9SPHN</name>
<evidence type="ECO:0000313" key="2">
    <source>
        <dbReference type="Proteomes" id="UP000319931"/>
    </source>
</evidence>
<dbReference type="Pfam" id="PF11000">
    <property type="entry name" value="DUF2840"/>
    <property type="match status" value="1"/>
</dbReference>